<protein>
    <recommendedName>
        <fullName evidence="3">AB hydrolase-1 domain-containing protein</fullName>
    </recommendedName>
</protein>
<evidence type="ECO:0000256" key="1">
    <source>
        <dbReference type="ARBA" id="ARBA00022801"/>
    </source>
</evidence>
<keyword evidence="5" id="KW-1185">Reference proteome</keyword>
<dbReference type="InterPro" id="IPR000073">
    <property type="entry name" value="AB_hydrolase_1"/>
</dbReference>
<feature type="domain" description="AB hydrolase-1" evidence="3">
    <location>
        <begin position="121"/>
        <end position="357"/>
    </location>
</feature>
<dbReference type="GO" id="GO:0080032">
    <property type="term" value="F:methyl jasmonate esterase activity"/>
    <property type="evidence" value="ECO:0007669"/>
    <property type="project" value="TreeGrafter"/>
</dbReference>
<dbReference type="PANTHER" id="PTHR10992:SF872">
    <property type="entry name" value="METHYLESTERASE 11, CHLOROPLASTIC-RELATED"/>
    <property type="match status" value="1"/>
</dbReference>
<name>A0A7N0T5B9_KALFE</name>
<evidence type="ECO:0000313" key="5">
    <source>
        <dbReference type="Proteomes" id="UP000594263"/>
    </source>
</evidence>
<dbReference type="GO" id="GO:0009696">
    <property type="term" value="P:salicylic acid metabolic process"/>
    <property type="evidence" value="ECO:0007669"/>
    <property type="project" value="TreeGrafter"/>
</dbReference>
<dbReference type="OMA" id="QETIMEP"/>
<dbReference type="PANTHER" id="PTHR10992">
    <property type="entry name" value="METHYLESTERASE FAMILY MEMBER"/>
    <property type="match status" value="1"/>
</dbReference>
<dbReference type="InterPro" id="IPR029058">
    <property type="entry name" value="AB_hydrolase_fold"/>
</dbReference>
<proteinExistence type="predicted"/>
<dbReference type="FunFam" id="3.40.50.1820:FF:000025">
    <property type="entry name" value="putative methylesterase 11, chloroplastic"/>
    <property type="match status" value="1"/>
</dbReference>
<dbReference type="Pfam" id="PF12697">
    <property type="entry name" value="Abhydrolase_6"/>
    <property type="match status" value="1"/>
</dbReference>
<dbReference type="EnsemblPlants" id="Kaladp0024s0146.1.v1.1">
    <property type="protein sequence ID" value="Kaladp0024s0146.1.v1.1"/>
    <property type="gene ID" value="Kaladp0024s0146.v1.1"/>
</dbReference>
<evidence type="ECO:0000313" key="4">
    <source>
        <dbReference type="EnsemblPlants" id="Kaladp0024s0146.1.v1.1"/>
    </source>
</evidence>
<dbReference type="GO" id="GO:0080030">
    <property type="term" value="F:methyl indole-3-acetate esterase activity"/>
    <property type="evidence" value="ECO:0007669"/>
    <property type="project" value="TreeGrafter"/>
</dbReference>
<dbReference type="AlphaFoldDB" id="A0A7N0T5B9"/>
<evidence type="ECO:0000256" key="2">
    <source>
        <dbReference type="SAM" id="MobiDB-lite"/>
    </source>
</evidence>
<keyword evidence="1" id="KW-0378">Hydrolase</keyword>
<organism evidence="4 5">
    <name type="scientific">Kalanchoe fedtschenkoi</name>
    <name type="common">Lavender scallops</name>
    <name type="synonym">South American air plant</name>
    <dbReference type="NCBI Taxonomy" id="63787"/>
    <lineage>
        <taxon>Eukaryota</taxon>
        <taxon>Viridiplantae</taxon>
        <taxon>Streptophyta</taxon>
        <taxon>Embryophyta</taxon>
        <taxon>Tracheophyta</taxon>
        <taxon>Spermatophyta</taxon>
        <taxon>Magnoliopsida</taxon>
        <taxon>eudicotyledons</taxon>
        <taxon>Gunneridae</taxon>
        <taxon>Pentapetalae</taxon>
        <taxon>Saxifragales</taxon>
        <taxon>Crassulaceae</taxon>
        <taxon>Kalanchoe</taxon>
    </lineage>
</organism>
<dbReference type="GO" id="GO:0080031">
    <property type="term" value="F:methyl salicylate esterase activity"/>
    <property type="evidence" value="ECO:0007669"/>
    <property type="project" value="TreeGrafter"/>
</dbReference>
<dbReference type="Gene3D" id="3.40.50.1820">
    <property type="entry name" value="alpha/beta hydrolase"/>
    <property type="match status" value="1"/>
</dbReference>
<dbReference type="Proteomes" id="UP000594263">
    <property type="component" value="Unplaced"/>
</dbReference>
<accession>A0A7N0T5B9</accession>
<dbReference type="Gramene" id="Kaladp0024s0146.1.v1.1">
    <property type="protein sequence ID" value="Kaladp0024s0146.1.v1.1"/>
    <property type="gene ID" value="Kaladp0024s0146.v1.1"/>
</dbReference>
<feature type="region of interest" description="Disordered" evidence="2">
    <location>
        <begin position="78"/>
        <end position="110"/>
    </location>
</feature>
<feature type="compositionally biased region" description="Low complexity" evidence="2">
    <location>
        <begin position="88"/>
        <end position="100"/>
    </location>
</feature>
<dbReference type="SUPFAM" id="SSF53474">
    <property type="entry name" value="alpha/beta-Hydrolases"/>
    <property type="match status" value="1"/>
</dbReference>
<reference evidence="4" key="1">
    <citation type="submission" date="2021-01" db="UniProtKB">
        <authorList>
            <consortium name="EnsemblPlants"/>
        </authorList>
    </citation>
    <scope>IDENTIFICATION</scope>
</reference>
<evidence type="ECO:0000259" key="3">
    <source>
        <dbReference type="Pfam" id="PF12697"/>
    </source>
</evidence>
<dbReference type="InterPro" id="IPR045889">
    <property type="entry name" value="MES/HNL"/>
</dbReference>
<dbReference type="GO" id="GO:0009694">
    <property type="term" value="P:jasmonic acid metabolic process"/>
    <property type="evidence" value="ECO:0007669"/>
    <property type="project" value="TreeGrafter"/>
</dbReference>
<sequence length="369" mass="39807">MGNAVTCFSPLPSKNGRAATLFARSASKKSRDGGRGAQLSDEVIRRHAVAAALLFQQHQKNGSLRSFTRSASVSETGVERVKKQSSFTRSSSTRPASDSDSLTRPHQLVNQDGDRRVRGRFVLVHGGGFGAWCWYKTMALLQDDGFQVTAVDLAGSGVNSADPNSISSLVEYVKPLLDVLTQVEDGGKVILVGHDLGGACVSYAMEALPEKVAKAVFVAAAMVADGQSCLDVFSMQTKSNDLMQKTQIFVYGNGTNVSPTTIEYNKSMMSALLFNQSPSKDIALASVSMKPIPIAPVKEKLALSNANYGSIRRFYIQTLDDLALPAEAQDSMINLSPPERLFKLKGSDHAPFFSRPQSLHKLLVEIAMS</sequence>